<protein>
    <recommendedName>
        <fullName evidence="1">F-box domain-containing protein</fullName>
    </recommendedName>
</protein>
<reference evidence="2" key="1">
    <citation type="submission" date="2020-01" db="EMBL/GenBank/DDBJ databases">
        <authorList>
            <consortium name="DOE Joint Genome Institute"/>
            <person name="Haridas S."/>
            <person name="Albert R."/>
            <person name="Binder M."/>
            <person name="Bloem J."/>
            <person name="Labutti K."/>
            <person name="Salamov A."/>
            <person name="Andreopoulos B."/>
            <person name="Baker S.E."/>
            <person name="Barry K."/>
            <person name="Bills G."/>
            <person name="Bluhm B.H."/>
            <person name="Cannon C."/>
            <person name="Castanera R."/>
            <person name="Culley D.E."/>
            <person name="Daum C."/>
            <person name="Ezra D."/>
            <person name="Gonzalez J.B."/>
            <person name="Henrissat B."/>
            <person name="Kuo A."/>
            <person name="Liang C."/>
            <person name="Lipzen A."/>
            <person name="Lutzoni F."/>
            <person name="Magnuson J."/>
            <person name="Mondo S."/>
            <person name="Nolan M."/>
            <person name="Ohm R."/>
            <person name="Pangilinan J."/>
            <person name="Park H.-J."/>
            <person name="Ramirez L."/>
            <person name="Alfaro M."/>
            <person name="Sun H."/>
            <person name="Tritt A."/>
            <person name="Yoshinaga Y."/>
            <person name="Zwiers L.-H."/>
            <person name="Turgeon B.G."/>
            <person name="Goodwin S.B."/>
            <person name="Spatafora J.W."/>
            <person name="Crous P.W."/>
            <person name="Grigoriev I.V."/>
        </authorList>
    </citation>
    <scope>NUCLEOTIDE SEQUENCE</scope>
    <source>
        <strain evidence="2">CBS 394.84</strain>
    </source>
</reference>
<dbReference type="InterPro" id="IPR001810">
    <property type="entry name" value="F-box_dom"/>
</dbReference>
<feature type="domain" description="F-box" evidence="1">
    <location>
        <begin position="1"/>
        <end position="50"/>
    </location>
</feature>
<dbReference type="InterPro" id="IPR032675">
    <property type="entry name" value="LRR_dom_sf"/>
</dbReference>
<gene>
    <name evidence="2" type="ORF">K460DRAFT_363425</name>
</gene>
<accession>A0A9P4GKM7</accession>
<evidence type="ECO:0000259" key="1">
    <source>
        <dbReference type="PROSITE" id="PS50181"/>
    </source>
</evidence>
<sequence>METLPDELVLEILGYLVAQELDRNRCFIWALSLVNKRFYRLLKSHLYGTYAFRLGHPESFLRTISSSSELAQCVKHITWGYQDSSYPFQFFDLLSIAEKERIAANIRAFGTVSANELADAFPDLTIGAHSHTADEQAYLSALLMFTPNIKVLDIAGFGVHSWKGSTHWLKPVADHAHLFANLVEVKVAGPMRIRHVLPLFTIPSLQTLKLDYLTTNREPAPLNTELPWGVDSESSQILREKGSFLKHFHVAHCYTGTADIIPLLKAFRCLKTFDFENVEGSEDKKFQSLLISIVQHCSSLEALRLRDWSTVPDIGVLKVLRDLKDLHSLDLDVYCFFPRHEQTTDPEALTAFLRYLPRNVQHLALQANNDDDDDDDVPSNTFAHTLQTLAPTIRTSLPALRKLAIVDWDPLRCIFPCQIQLKDLQNAFAGAGVEFTSRSGDTLGDDLVSLDYVEPGWVWVQSVSGENGTWLKDLENDEYMLSCKTWGWEEEDEWVWIYVDELPRLEPEMAMSQYLAEQPIWYWGELQNGHT</sequence>
<name>A0A9P4GKM7_9PLEO</name>
<dbReference type="SUPFAM" id="SSF52047">
    <property type="entry name" value="RNI-like"/>
    <property type="match status" value="1"/>
</dbReference>
<keyword evidence="3" id="KW-1185">Reference proteome</keyword>
<dbReference type="RefSeq" id="XP_040789898.1">
    <property type="nucleotide sequence ID" value="XM_040932814.1"/>
</dbReference>
<dbReference type="Proteomes" id="UP000800039">
    <property type="component" value="Unassembled WGS sequence"/>
</dbReference>
<dbReference type="Pfam" id="PF00646">
    <property type="entry name" value="F-box"/>
    <property type="match status" value="1"/>
</dbReference>
<dbReference type="Gene3D" id="3.80.10.10">
    <property type="entry name" value="Ribonuclease Inhibitor"/>
    <property type="match status" value="1"/>
</dbReference>
<dbReference type="OrthoDB" id="3674062at2759"/>
<organism evidence="2 3">
    <name type="scientific">Cucurbitaria berberidis CBS 394.84</name>
    <dbReference type="NCBI Taxonomy" id="1168544"/>
    <lineage>
        <taxon>Eukaryota</taxon>
        <taxon>Fungi</taxon>
        <taxon>Dikarya</taxon>
        <taxon>Ascomycota</taxon>
        <taxon>Pezizomycotina</taxon>
        <taxon>Dothideomycetes</taxon>
        <taxon>Pleosporomycetidae</taxon>
        <taxon>Pleosporales</taxon>
        <taxon>Pleosporineae</taxon>
        <taxon>Cucurbitariaceae</taxon>
        <taxon>Cucurbitaria</taxon>
    </lineage>
</organism>
<dbReference type="EMBL" id="ML976615">
    <property type="protein sequence ID" value="KAF1847335.1"/>
    <property type="molecule type" value="Genomic_DNA"/>
</dbReference>
<dbReference type="InterPro" id="IPR036047">
    <property type="entry name" value="F-box-like_dom_sf"/>
</dbReference>
<evidence type="ECO:0000313" key="3">
    <source>
        <dbReference type="Proteomes" id="UP000800039"/>
    </source>
</evidence>
<dbReference type="AlphaFoldDB" id="A0A9P4GKM7"/>
<dbReference type="PROSITE" id="PS50181">
    <property type="entry name" value="FBOX"/>
    <property type="match status" value="1"/>
</dbReference>
<comment type="caution">
    <text evidence="2">The sequence shown here is derived from an EMBL/GenBank/DDBJ whole genome shotgun (WGS) entry which is preliminary data.</text>
</comment>
<dbReference type="GeneID" id="63850065"/>
<dbReference type="SUPFAM" id="SSF81383">
    <property type="entry name" value="F-box domain"/>
    <property type="match status" value="1"/>
</dbReference>
<proteinExistence type="predicted"/>
<evidence type="ECO:0000313" key="2">
    <source>
        <dbReference type="EMBL" id="KAF1847335.1"/>
    </source>
</evidence>